<proteinExistence type="predicted"/>
<accession>A0A7S9XFV6</accession>
<name>A0A7S9XFV6_9VIRU</name>
<dbReference type="EMBL" id="MW030594">
    <property type="protein sequence ID" value="QPI16689.1"/>
    <property type="molecule type" value="Genomic_DNA"/>
</dbReference>
<evidence type="ECO:0000313" key="1">
    <source>
        <dbReference type="EMBL" id="QPI16689.1"/>
    </source>
</evidence>
<reference evidence="1" key="1">
    <citation type="submission" date="2020-08" db="EMBL/GenBank/DDBJ databases">
        <title>Bridging the membrane lipid divide: bacteria of the FCB group superphylum have the potential to synthesize archaeal ether lipids.</title>
        <authorList>
            <person name="Villanueva L."/>
            <person name="von Meijenfeldt F.A.B."/>
            <person name="Westbye A.B."/>
            <person name="Yadav S."/>
            <person name="Hopmans E.C."/>
            <person name="Dutilh B.E."/>
            <person name="Sinninghe Damste J.S."/>
        </authorList>
    </citation>
    <scope>NUCLEOTIDE SEQUENCE</scope>
    <source>
        <strain evidence="1">NIOZ-UU159</strain>
    </source>
</reference>
<organism evidence="1">
    <name type="scientific">Virus NIOZ-UU159</name>
    <dbReference type="NCBI Taxonomy" id="2763270"/>
    <lineage>
        <taxon>Viruses</taxon>
    </lineage>
</organism>
<protein>
    <submittedName>
        <fullName evidence="1">Uncharacterized protein</fullName>
    </submittedName>
</protein>
<gene>
    <name evidence="1" type="ORF">NIOZUU159_00183</name>
</gene>
<sequence length="87" mass="10499">MPRNNGDIQTFYNYEIELDNNKYLFRTIKEIVDIIDVSQGTISKILKNPDHIIKKYVNRNFKLLKIKKPVYNLEKKVMIKRELIHYS</sequence>